<dbReference type="Proteomes" id="UP001259832">
    <property type="component" value="Unassembled WGS sequence"/>
</dbReference>
<dbReference type="EMBL" id="JASMQC010000009">
    <property type="protein sequence ID" value="KAK1942523.1"/>
    <property type="molecule type" value="Genomic_DNA"/>
</dbReference>
<reference evidence="1" key="1">
    <citation type="submission" date="2023-08" db="EMBL/GenBank/DDBJ databases">
        <title>Reference Genome Resource for the Citrus Pathogen Phytophthora citrophthora.</title>
        <authorList>
            <person name="Moller H."/>
            <person name="Coetzee B."/>
            <person name="Rose L.J."/>
            <person name="Van Niekerk J.M."/>
        </authorList>
    </citation>
    <scope>NUCLEOTIDE SEQUENCE</scope>
    <source>
        <strain evidence="1">STE-U-9442</strain>
    </source>
</reference>
<sequence>MAWNLYTKSGNGVESLLADWEELRVCHGDLEIKLERLEYDEAGVLLAKTTGISTITEKTLYNAFPHLVQGEHRSPIADKLLGQRLVVLSVGHFEWDSETHCASERSHHSLVSFE</sequence>
<protein>
    <submittedName>
        <fullName evidence="1">Uncharacterized protein</fullName>
    </submittedName>
</protein>
<name>A0AAD9GQQ6_9STRA</name>
<dbReference type="AlphaFoldDB" id="A0AAD9GQQ6"/>
<accession>A0AAD9GQQ6</accession>
<proteinExistence type="predicted"/>
<evidence type="ECO:0000313" key="1">
    <source>
        <dbReference type="EMBL" id="KAK1942523.1"/>
    </source>
</evidence>
<gene>
    <name evidence="1" type="ORF">P3T76_006022</name>
</gene>
<keyword evidence="2" id="KW-1185">Reference proteome</keyword>
<evidence type="ECO:0000313" key="2">
    <source>
        <dbReference type="Proteomes" id="UP001259832"/>
    </source>
</evidence>
<comment type="caution">
    <text evidence="1">The sequence shown here is derived from an EMBL/GenBank/DDBJ whole genome shotgun (WGS) entry which is preliminary data.</text>
</comment>
<organism evidence="1 2">
    <name type="scientific">Phytophthora citrophthora</name>
    <dbReference type="NCBI Taxonomy" id="4793"/>
    <lineage>
        <taxon>Eukaryota</taxon>
        <taxon>Sar</taxon>
        <taxon>Stramenopiles</taxon>
        <taxon>Oomycota</taxon>
        <taxon>Peronosporomycetes</taxon>
        <taxon>Peronosporales</taxon>
        <taxon>Peronosporaceae</taxon>
        <taxon>Phytophthora</taxon>
    </lineage>
</organism>